<dbReference type="AlphaFoldDB" id="A0A1B9NZ15"/>
<sequence length="352" mass="39538">MKRQNSNTAAPHHSHTSPYEVWLLLDSRDFGGIESHVLQLAQGLATVNCVVTVVFLSRYKTEHPLLTALTNANISYHFLDGKFMSLLHYTQQHPPTVIHSHGYKAAIYSRLLRLSLLLSSHNVRFINTFHAGEIGSGKLRWYDRIDRWSAALSHHNFAVSKQIKQRVHTPITVLNNFISTDQLSLSNGKEIAFVGRLSHEKAPDRFLQLAQQHPKHDFHIYGSGPMENGIAQQAPINLILHGHQSTMEPIWKEIGLLVICSRYEGLPMAALEAMGRGIPIISTPVGNMSKLITQDNNGWIVEPDDLSAQLQYWFDLDDSNKATIQASAQQTIQTDFSTQAIIPQVFAIYAHT</sequence>
<proteinExistence type="predicted"/>
<dbReference type="PANTHER" id="PTHR12526:SF638">
    <property type="entry name" value="SPORE COAT PROTEIN SA"/>
    <property type="match status" value="1"/>
</dbReference>
<dbReference type="Pfam" id="PF13439">
    <property type="entry name" value="Glyco_transf_4"/>
    <property type="match status" value="1"/>
</dbReference>
<dbReference type="GO" id="GO:0016757">
    <property type="term" value="F:glycosyltransferase activity"/>
    <property type="evidence" value="ECO:0007669"/>
    <property type="project" value="InterPro"/>
</dbReference>
<dbReference type="EMBL" id="MAJU01000009">
    <property type="protein sequence ID" value="OCH21250.1"/>
    <property type="molecule type" value="Genomic_DNA"/>
</dbReference>
<keyword evidence="3" id="KW-0808">Transferase</keyword>
<dbReference type="Pfam" id="PF00534">
    <property type="entry name" value="Glycos_transf_1"/>
    <property type="match status" value="1"/>
</dbReference>
<dbReference type="PANTHER" id="PTHR12526">
    <property type="entry name" value="GLYCOSYLTRANSFERASE"/>
    <property type="match status" value="1"/>
</dbReference>
<dbReference type="InterPro" id="IPR028098">
    <property type="entry name" value="Glyco_trans_4-like_N"/>
</dbReference>
<dbReference type="Gene3D" id="3.40.50.2000">
    <property type="entry name" value="Glycogen Phosphorylase B"/>
    <property type="match status" value="2"/>
</dbReference>
<feature type="domain" description="Glycosyltransferase subfamily 4-like N-terminal" evidence="2">
    <location>
        <begin position="30"/>
        <end position="181"/>
    </location>
</feature>
<dbReference type="SUPFAM" id="SSF53756">
    <property type="entry name" value="UDP-Glycosyltransferase/glycogen phosphorylase"/>
    <property type="match status" value="1"/>
</dbReference>
<gene>
    <name evidence="3" type="ORF">A6E04_11955</name>
</gene>
<dbReference type="RefSeq" id="WP_065611087.1">
    <property type="nucleotide sequence ID" value="NZ_CAWMPN010000009.1"/>
</dbReference>
<dbReference type="InterPro" id="IPR001296">
    <property type="entry name" value="Glyco_trans_1"/>
</dbReference>
<evidence type="ECO:0000259" key="1">
    <source>
        <dbReference type="Pfam" id="PF00534"/>
    </source>
</evidence>
<evidence type="ECO:0000313" key="3">
    <source>
        <dbReference type="EMBL" id="OCH21250.1"/>
    </source>
</evidence>
<protein>
    <submittedName>
        <fullName evidence="3">Glycosyl transferase</fullName>
    </submittedName>
</protein>
<feature type="domain" description="Glycosyl transferase family 1" evidence="1">
    <location>
        <begin position="186"/>
        <end position="328"/>
    </location>
</feature>
<comment type="caution">
    <text evidence="3">The sequence shown here is derived from an EMBL/GenBank/DDBJ whole genome shotgun (WGS) entry which is preliminary data.</text>
</comment>
<name>A0A1B9NZ15_ALILO</name>
<evidence type="ECO:0000259" key="2">
    <source>
        <dbReference type="Pfam" id="PF13439"/>
    </source>
</evidence>
<dbReference type="CDD" id="cd03801">
    <property type="entry name" value="GT4_PimA-like"/>
    <property type="match status" value="1"/>
</dbReference>
<accession>A0A1B9NZ15</accession>
<dbReference type="Proteomes" id="UP000093523">
    <property type="component" value="Unassembled WGS sequence"/>
</dbReference>
<evidence type="ECO:0000313" key="4">
    <source>
        <dbReference type="Proteomes" id="UP000093523"/>
    </source>
</evidence>
<dbReference type="GO" id="GO:1901135">
    <property type="term" value="P:carbohydrate derivative metabolic process"/>
    <property type="evidence" value="ECO:0007669"/>
    <property type="project" value="UniProtKB-ARBA"/>
</dbReference>
<organism evidence="3 4">
    <name type="scientific">Aliivibrio logei</name>
    <name type="common">Vibrio logei</name>
    <dbReference type="NCBI Taxonomy" id="688"/>
    <lineage>
        <taxon>Bacteria</taxon>
        <taxon>Pseudomonadati</taxon>
        <taxon>Pseudomonadota</taxon>
        <taxon>Gammaproteobacteria</taxon>
        <taxon>Vibrionales</taxon>
        <taxon>Vibrionaceae</taxon>
        <taxon>Aliivibrio</taxon>
    </lineage>
</organism>
<dbReference type="STRING" id="688.A6E04_11955"/>
<dbReference type="OrthoDB" id="9768937at2"/>
<reference evidence="3 4" key="1">
    <citation type="submission" date="2016-06" db="EMBL/GenBank/DDBJ databases">
        <authorList>
            <person name="Kjaerup R.B."/>
            <person name="Dalgaard T.S."/>
            <person name="Juul-Madsen H.R."/>
        </authorList>
    </citation>
    <scope>NUCLEOTIDE SEQUENCE [LARGE SCALE GENOMIC DNA]</scope>
    <source>
        <strain evidence="3 4">1S159</strain>
    </source>
</reference>